<dbReference type="GeneID" id="77726117"/>
<dbReference type="GO" id="GO:0005634">
    <property type="term" value="C:nucleus"/>
    <property type="evidence" value="ECO:0007669"/>
    <property type="project" value="TreeGrafter"/>
</dbReference>
<feature type="region of interest" description="Disordered" evidence="4">
    <location>
        <begin position="167"/>
        <end position="245"/>
    </location>
</feature>
<organism evidence="6 7">
    <name type="scientific">Dioszegia hungarica</name>
    <dbReference type="NCBI Taxonomy" id="4972"/>
    <lineage>
        <taxon>Eukaryota</taxon>
        <taxon>Fungi</taxon>
        <taxon>Dikarya</taxon>
        <taxon>Basidiomycota</taxon>
        <taxon>Agaricomycotina</taxon>
        <taxon>Tremellomycetes</taxon>
        <taxon>Tremellales</taxon>
        <taxon>Bulleribasidiaceae</taxon>
        <taxon>Dioszegia</taxon>
    </lineage>
</organism>
<feature type="repeat" description="WD" evidence="3">
    <location>
        <begin position="694"/>
        <end position="733"/>
    </location>
</feature>
<dbReference type="SUPFAM" id="SSF50978">
    <property type="entry name" value="WD40 repeat-like"/>
    <property type="match status" value="1"/>
</dbReference>
<dbReference type="InterPro" id="IPR015943">
    <property type="entry name" value="WD40/YVTN_repeat-like_dom_sf"/>
</dbReference>
<dbReference type="InterPro" id="IPR020472">
    <property type="entry name" value="WD40_PAC1"/>
</dbReference>
<dbReference type="InterPro" id="IPR019775">
    <property type="entry name" value="WD40_repeat_CS"/>
</dbReference>
<dbReference type="EMBL" id="JAKWFO010000005">
    <property type="protein sequence ID" value="KAI9637028.1"/>
    <property type="molecule type" value="Genomic_DNA"/>
</dbReference>
<dbReference type="InterPro" id="IPR001810">
    <property type="entry name" value="F-box_dom"/>
</dbReference>
<protein>
    <submittedName>
        <fullName evidence="6">WD40-repeat-containing domain protein</fullName>
    </submittedName>
</protein>
<evidence type="ECO:0000259" key="5">
    <source>
        <dbReference type="PROSITE" id="PS50181"/>
    </source>
</evidence>
<dbReference type="SMART" id="SM00256">
    <property type="entry name" value="FBOX"/>
    <property type="match status" value="1"/>
</dbReference>
<dbReference type="PRINTS" id="PR00320">
    <property type="entry name" value="GPROTEINBRPT"/>
</dbReference>
<evidence type="ECO:0000256" key="3">
    <source>
        <dbReference type="PROSITE-ProRule" id="PRU00221"/>
    </source>
</evidence>
<sequence>MDDHASGSRTNAAPPSPSGSTSTAGIVWRNGQPVLQMQDAVVETVVTHTTRTTTSFAPISLPRLPDPDHLPIPTHLPAEIYPLATEPIPEDMKFFAMHIGGQRVIVQEDGTPAGPSQMLPLETGGAGWRRTMQSSGFRNEMPRVGLAGALSGMKGKEAVKDMRKRPLSFTRAGGPSTAPTPPVTGVRGQSPPRKRVRGLDETHPRDGALLSPLPSPEQEASSSSKAKQASASSSPKPKQKPNVGSGNELAALFSLPTLVTQFETLPDKLQQHVMMQFLRRSRMPTIQRLTSFAAIALKRDFITTLPHELAVQILRCVDTQTLARSTRVSQKWKRTIDSERAVWKQRLVDDGLWQGLGTEEEEEGLMKQRMEVLRWHGRIMPKGGTPSEEELMDMPSAGPYPTFSTSMEPEMAIPLKHVYRRRYMAEQNWLNRTPTHRSFPGQGMNVVTCTQFDRDKIITASDDHSINIYDIQQGSLKRRLDGHEGGVWALEYRGDTLVTGSTDRTVRVWDLETYEEVHTFHGHSSTVRCLQIVEPVLDEATGEYMPPYPMFVTGSRDSSLRVWKLPKKGEPRCNTYVSLRTMRAGFELNLQNEDGIEEILKPEDNPFHLHLLAGHSQAVRAIATYGRLCLSGSYDCTVRVWDIIKGTCLHVLTGHEARVYSLVYDRFRNRCASGSMDNTVKVWDVATGECLHTLSGHTALVGLLATSPNYLVSAAADASLRIWDANTDSLKHILGAHGGAITCFAHDETKVVSGSEGSIKLWDIRTGQYIRELVVGIQSVWQVVFKDNILVAATSRAGATVFEIFDFGELDDCSGLDDARLDGYAKPAWERDDPREPQAYQFDD</sequence>
<comment type="caution">
    <text evidence="6">The sequence shown here is derived from an EMBL/GenBank/DDBJ whole genome shotgun (WGS) entry which is preliminary data.</text>
</comment>
<dbReference type="InterPro" id="IPR036047">
    <property type="entry name" value="F-box-like_dom_sf"/>
</dbReference>
<feature type="repeat" description="WD" evidence="3">
    <location>
        <begin position="734"/>
        <end position="772"/>
    </location>
</feature>
<name>A0AA38H9W3_9TREE</name>
<dbReference type="AlphaFoldDB" id="A0AA38H9W3"/>
<keyword evidence="2" id="KW-0677">Repeat</keyword>
<dbReference type="PROSITE" id="PS00678">
    <property type="entry name" value="WD_REPEATS_1"/>
    <property type="match status" value="4"/>
</dbReference>
<feature type="repeat" description="WD" evidence="3">
    <location>
        <begin position="652"/>
        <end position="693"/>
    </location>
</feature>
<evidence type="ECO:0000256" key="2">
    <source>
        <dbReference type="ARBA" id="ARBA00022737"/>
    </source>
</evidence>
<feature type="compositionally biased region" description="Basic and acidic residues" evidence="4">
    <location>
        <begin position="197"/>
        <end position="206"/>
    </location>
</feature>
<dbReference type="Proteomes" id="UP001164286">
    <property type="component" value="Unassembled WGS sequence"/>
</dbReference>
<dbReference type="GO" id="GO:0010992">
    <property type="term" value="P:ubiquitin recycling"/>
    <property type="evidence" value="ECO:0007669"/>
    <property type="project" value="TreeGrafter"/>
</dbReference>
<keyword evidence="1 3" id="KW-0853">WD repeat</keyword>
<dbReference type="SUPFAM" id="SSF81383">
    <property type="entry name" value="F-box domain"/>
    <property type="match status" value="1"/>
</dbReference>
<reference evidence="6" key="1">
    <citation type="journal article" date="2022" name="G3 (Bethesda)">
        <title>High quality genome of the basidiomycete yeast Dioszegia hungarica PDD-24b-2 isolated from cloud water.</title>
        <authorList>
            <person name="Jarrige D."/>
            <person name="Haridas S."/>
            <person name="Bleykasten-Grosshans C."/>
            <person name="Joly M."/>
            <person name="Nadalig T."/>
            <person name="Sancelme M."/>
            <person name="Vuilleumier S."/>
            <person name="Grigoriev I.V."/>
            <person name="Amato P."/>
            <person name="Bringel F."/>
        </authorList>
    </citation>
    <scope>NUCLEOTIDE SEQUENCE</scope>
    <source>
        <strain evidence="6">PDD-24b-2</strain>
    </source>
</reference>
<dbReference type="PROSITE" id="PS50082">
    <property type="entry name" value="WD_REPEATS_2"/>
    <property type="match status" value="5"/>
</dbReference>
<gene>
    <name evidence="6" type="ORF">MKK02DRAFT_24662</name>
</gene>
<feature type="region of interest" description="Disordered" evidence="4">
    <location>
        <begin position="1"/>
        <end position="25"/>
    </location>
</feature>
<proteinExistence type="predicted"/>
<feature type="repeat" description="WD" evidence="3">
    <location>
        <begin position="480"/>
        <end position="519"/>
    </location>
</feature>
<dbReference type="GO" id="GO:0043130">
    <property type="term" value="F:ubiquitin binding"/>
    <property type="evidence" value="ECO:0007669"/>
    <property type="project" value="TreeGrafter"/>
</dbReference>
<dbReference type="PROSITE" id="PS50294">
    <property type="entry name" value="WD_REPEATS_REGION"/>
    <property type="match status" value="4"/>
</dbReference>
<dbReference type="GO" id="GO:0043161">
    <property type="term" value="P:proteasome-mediated ubiquitin-dependent protein catabolic process"/>
    <property type="evidence" value="ECO:0007669"/>
    <property type="project" value="TreeGrafter"/>
</dbReference>
<dbReference type="PANTHER" id="PTHR19849">
    <property type="entry name" value="PHOSPHOLIPASE A-2-ACTIVATING PROTEIN"/>
    <property type="match status" value="1"/>
</dbReference>
<evidence type="ECO:0000313" key="6">
    <source>
        <dbReference type="EMBL" id="KAI9637028.1"/>
    </source>
</evidence>
<dbReference type="Gene3D" id="1.20.1280.50">
    <property type="match status" value="1"/>
</dbReference>
<evidence type="ECO:0000256" key="4">
    <source>
        <dbReference type="SAM" id="MobiDB-lite"/>
    </source>
</evidence>
<feature type="compositionally biased region" description="Low complexity" evidence="4">
    <location>
        <begin position="208"/>
        <end position="236"/>
    </location>
</feature>
<dbReference type="GO" id="GO:0005737">
    <property type="term" value="C:cytoplasm"/>
    <property type="evidence" value="ECO:0007669"/>
    <property type="project" value="TreeGrafter"/>
</dbReference>
<dbReference type="PROSITE" id="PS50181">
    <property type="entry name" value="FBOX"/>
    <property type="match status" value="1"/>
</dbReference>
<keyword evidence="7" id="KW-1185">Reference proteome</keyword>
<accession>A0AA38H9W3</accession>
<dbReference type="Gene3D" id="2.130.10.10">
    <property type="entry name" value="YVTN repeat-like/Quinoprotein amine dehydrogenase"/>
    <property type="match status" value="1"/>
</dbReference>
<dbReference type="Pfam" id="PF00400">
    <property type="entry name" value="WD40"/>
    <property type="match status" value="6"/>
</dbReference>
<dbReference type="InterPro" id="IPR001680">
    <property type="entry name" value="WD40_rpt"/>
</dbReference>
<evidence type="ECO:0000256" key="1">
    <source>
        <dbReference type="ARBA" id="ARBA00022574"/>
    </source>
</evidence>
<dbReference type="PANTHER" id="PTHR19849:SF1">
    <property type="entry name" value="F-BOX_WD REPEAT-CONTAINING PROTEIN 7"/>
    <property type="match status" value="1"/>
</dbReference>
<dbReference type="CDD" id="cd00200">
    <property type="entry name" value="WD40"/>
    <property type="match status" value="1"/>
</dbReference>
<dbReference type="RefSeq" id="XP_052946805.1">
    <property type="nucleotide sequence ID" value="XM_053086916.1"/>
</dbReference>
<feature type="non-terminal residue" evidence="6">
    <location>
        <position position="1"/>
    </location>
</feature>
<dbReference type="SMART" id="SM00320">
    <property type="entry name" value="WD40"/>
    <property type="match status" value="7"/>
</dbReference>
<feature type="repeat" description="WD" evidence="3">
    <location>
        <begin position="612"/>
        <end position="651"/>
    </location>
</feature>
<dbReference type="InterPro" id="IPR036322">
    <property type="entry name" value="WD40_repeat_dom_sf"/>
</dbReference>
<evidence type="ECO:0000313" key="7">
    <source>
        <dbReference type="Proteomes" id="UP001164286"/>
    </source>
</evidence>
<feature type="domain" description="F-box" evidence="5">
    <location>
        <begin position="299"/>
        <end position="346"/>
    </location>
</feature>
<dbReference type="Pfam" id="PF12937">
    <property type="entry name" value="F-box-like"/>
    <property type="match status" value="1"/>
</dbReference>